<proteinExistence type="predicted"/>
<organism evidence="2 3">
    <name type="scientific">Rhodococcoides kyotonense</name>
    <dbReference type="NCBI Taxonomy" id="398843"/>
    <lineage>
        <taxon>Bacteria</taxon>
        <taxon>Bacillati</taxon>
        <taxon>Actinomycetota</taxon>
        <taxon>Actinomycetes</taxon>
        <taxon>Mycobacteriales</taxon>
        <taxon>Nocardiaceae</taxon>
        <taxon>Rhodococcoides</taxon>
    </lineage>
</organism>
<dbReference type="PANTHER" id="PTHR42745:SF1">
    <property type="entry name" value="ARABINOSE 5-PHOSPHATE ISOMERASE KDSD"/>
    <property type="match status" value="1"/>
</dbReference>
<dbReference type="Proteomes" id="UP000198327">
    <property type="component" value="Unassembled WGS sequence"/>
</dbReference>
<dbReference type="STRING" id="398843.A3K89_10365"/>
<evidence type="ECO:0000313" key="2">
    <source>
        <dbReference type="EMBL" id="SNT35753.1"/>
    </source>
</evidence>
<evidence type="ECO:0000313" key="3">
    <source>
        <dbReference type="Proteomes" id="UP000198327"/>
    </source>
</evidence>
<keyword evidence="2" id="KW-0413">Isomerase</keyword>
<reference evidence="3" key="1">
    <citation type="submission" date="2017-06" db="EMBL/GenBank/DDBJ databases">
        <authorList>
            <person name="Varghese N."/>
            <person name="Submissions S."/>
        </authorList>
    </citation>
    <scope>NUCLEOTIDE SEQUENCE [LARGE SCALE GENOMIC DNA]</scope>
    <source>
        <strain evidence="3">JCM 23211</strain>
    </source>
</reference>
<gene>
    <name evidence="2" type="ORF">SAMN05421642_11535</name>
</gene>
<dbReference type="RefSeq" id="WP_245866018.1">
    <property type="nucleotide sequence ID" value="NZ_FZOW01000015.1"/>
</dbReference>
<dbReference type="GO" id="GO:1901135">
    <property type="term" value="P:carbohydrate derivative metabolic process"/>
    <property type="evidence" value="ECO:0007669"/>
    <property type="project" value="InterPro"/>
</dbReference>
<dbReference type="AlphaFoldDB" id="A0A239M106"/>
<protein>
    <submittedName>
        <fullName evidence="2">Arabinose-5-phosphate isomerase</fullName>
    </submittedName>
</protein>
<feature type="domain" description="SIS" evidence="1">
    <location>
        <begin position="38"/>
        <end position="182"/>
    </location>
</feature>
<evidence type="ECO:0000259" key="1">
    <source>
        <dbReference type="PROSITE" id="PS51464"/>
    </source>
</evidence>
<dbReference type="PROSITE" id="PS51464">
    <property type="entry name" value="SIS"/>
    <property type="match status" value="1"/>
</dbReference>
<dbReference type="InterPro" id="IPR046348">
    <property type="entry name" value="SIS_dom_sf"/>
</dbReference>
<keyword evidence="3" id="KW-1185">Reference proteome</keyword>
<dbReference type="Gene3D" id="3.40.50.10490">
    <property type="entry name" value="Glucose-6-phosphate isomerase like protein, domain 1"/>
    <property type="match status" value="1"/>
</dbReference>
<name>A0A239M106_9NOCA</name>
<dbReference type="InterPro" id="IPR001347">
    <property type="entry name" value="SIS_dom"/>
</dbReference>
<sequence length="213" mass="21417">MSKLDDAALQRLAHTVLVREAAGLANLANSVEPSVVRVAHAVVEATGKVITTGSGTSGIMAERLAHLLSVCGAPALYLPAMDALHGGMGAIGTDDLVLAISKSGRSTELTQLVTRLVGRGVHVVAITEVADSPFGAAATEAAVLPATEPDADPGNMIALASTLAVGAWGDAVSVVTMALTGHTMHDVVHLHPAGGVGTREDVLDSDNTPVVGS</sequence>
<dbReference type="InterPro" id="IPR050986">
    <property type="entry name" value="GutQ/KpsF_isomerases"/>
</dbReference>
<dbReference type="Pfam" id="PF01380">
    <property type="entry name" value="SIS"/>
    <property type="match status" value="1"/>
</dbReference>
<dbReference type="PANTHER" id="PTHR42745">
    <property type="match status" value="1"/>
</dbReference>
<dbReference type="GO" id="GO:0016853">
    <property type="term" value="F:isomerase activity"/>
    <property type="evidence" value="ECO:0007669"/>
    <property type="project" value="UniProtKB-KW"/>
</dbReference>
<accession>A0A239M106</accession>
<dbReference type="GO" id="GO:0097367">
    <property type="term" value="F:carbohydrate derivative binding"/>
    <property type="evidence" value="ECO:0007669"/>
    <property type="project" value="InterPro"/>
</dbReference>
<dbReference type="SUPFAM" id="SSF53697">
    <property type="entry name" value="SIS domain"/>
    <property type="match status" value="1"/>
</dbReference>
<dbReference type="EMBL" id="FZOW01000015">
    <property type="protein sequence ID" value="SNT35753.1"/>
    <property type="molecule type" value="Genomic_DNA"/>
</dbReference>